<dbReference type="InterPro" id="IPR028364">
    <property type="entry name" value="Ribosomal_uL1/biogenesis"/>
</dbReference>
<dbReference type="Pfam" id="PF00687">
    <property type="entry name" value="Ribosomal_L1"/>
    <property type="match status" value="1"/>
</dbReference>
<keyword evidence="3 9" id="KW-0699">rRNA-binding</keyword>
<comment type="function">
    <text evidence="9">Protein L1 is also a translational repressor protein, it controls the translation of the L11 operon by binding to its mRNA.</text>
</comment>
<keyword evidence="5 9" id="KW-0694">RNA-binding</keyword>
<comment type="function">
    <text evidence="9">Binds directly to 23S rRNA. The L1 stalk is quite mobile in the ribosome, and is involved in E site tRNA release.</text>
</comment>
<dbReference type="AlphaFoldDB" id="A0A2A9HHK1"/>
<dbReference type="GO" id="GO:0000049">
    <property type="term" value="F:tRNA binding"/>
    <property type="evidence" value="ECO:0007669"/>
    <property type="project" value="UniProtKB-KW"/>
</dbReference>
<dbReference type="GO" id="GO:0003735">
    <property type="term" value="F:structural constituent of ribosome"/>
    <property type="evidence" value="ECO:0007669"/>
    <property type="project" value="InterPro"/>
</dbReference>
<organism evidence="11 12">
    <name type="scientific">Tepidiforma thermophila (strain KCTC 52669 / CGMCC 1.13589 / G233)</name>
    <dbReference type="NCBI Taxonomy" id="2761530"/>
    <lineage>
        <taxon>Bacteria</taxon>
        <taxon>Bacillati</taxon>
        <taxon>Chloroflexota</taxon>
        <taxon>Tepidiformia</taxon>
        <taxon>Tepidiformales</taxon>
        <taxon>Tepidiformaceae</taxon>
        <taxon>Tepidiforma</taxon>
    </lineage>
</organism>
<dbReference type="GO" id="GO:0019843">
    <property type="term" value="F:rRNA binding"/>
    <property type="evidence" value="ECO:0007669"/>
    <property type="project" value="UniProtKB-UniRule"/>
</dbReference>
<keyword evidence="9" id="KW-0820">tRNA-binding</keyword>
<evidence type="ECO:0000256" key="10">
    <source>
        <dbReference type="RuleBase" id="RU000659"/>
    </source>
</evidence>
<dbReference type="InterPro" id="IPR023673">
    <property type="entry name" value="Ribosomal_uL1_CS"/>
</dbReference>
<dbReference type="EMBL" id="PDJQ01000001">
    <property type="protein sequence ID" value="PFG74289.1"/>
    <property type="molecule type" value="Genomic_DNA"/>
</dbReference>
<gene>
    <name evidence="9" type="primary">rplA</name>
    <name evidence="11" type="ORF">A9A59_1504</name>
</gene>
<evidence type="ECO:0000313" key="12">
    <source>
        <dbReference type="Proteomes" id="UP000223071"/>
    </source>
</evidence>
<keyword evidence="4 9" id="KW-0810">Translation regulation</keyword>
<evidence type="ECO:0000256" key="1">
    <source>
        <dbReference type="ARBA" id="ARBA00010531"/>
    </source>
</evidence>
<evidence type="ECO:0000313" key="11">
    <source>
        <dbReference type="EMBL" id="PFG74289.1"/>
    </source>
</evidence>
<dbReference type="FunFam" id="3.40.50.790:FF:000001">
    <property type="entry name" value="50S ribosomal protein L1"/>
    <property type="match status" value="1"/>
</dbReference>
<comment type="similarity">
    <text evidence="1 9 10">Belongs to the universal ribosomal protein uL1 family.</text>
</comment>
<keyword evidence="12" id="KW-1185">Reference proteome</keyword>
<reference evidence="11 12" key="1">
    <citation type="submission" date="2017-09" db="EMBL/GenBank/DDBJ databases">
        <title>Sequencing the genomes of two abundant thermophiles in Great Basin hot springs: Thermocrinis jamiesonii and novel Chloroflexi Thermoflexus hugenholtzii.</title>
        <authorList>
            <person name="Hedlund B."/>
        </authorList>
    </citation>
    <scope>NUCLEOTIDE SEQUENCE [LARGE SCALE GENOMIC DNA]</scope>
    <source>
        <strain evidence="11 12">G233</strain>
    </source>
</reference>
<dbReference type="InterPro" id="IPR002143">
    <property type="entry name" value="Ribosomal_uL1"/>
</dbReference>
<sequence length="237" mass="25701">MPKHGKRYREAAAKVDKSRFYGVDEAIALAKEIHPARFDETVELHIKTGLDPRHAEQQIRGSTVLPHGLGKVMRVLVFAEGEAAAAAREAGADYVGSDDLIKQIEGGFLDFDVAIATREMMGKVGRLGRILGPRGLMPNPRSGTVVGAEDIAKSVQEAKQGRVEFRLDRLANIHVPLGKVSFEDEKLKENMAAVIEAVNAAKPKEAKGQYIRSATLTTTMGPGIHLDLAQTLSLKLT</sequence>
<evidence type="ECO:0000256" key="4">
    <source>
        <dbReference type="ARBA" id="ARBA00022845"/>
    </source>
</evidence>
<proteinExistence type="inferred from homology"/>
<dbReference type="Proteomes" id="UP000223071">
    <property type="component" value="Unassembled WGS sequence"/>
</dbReference>
<dbReference type="Gene3D" id="3.40.50.790">
    <property type="match status" value="1"/>
</dbReference>
<dbReference type="PANTHER" id="PTHR36427:SF3">
    <property type="entry name" value="LARGE RIBOSOMAL SUBUNIT PROTEIN UL1M"/>
    <property type="match status" value="1"/>
</dbReference>
<dbReference type="InterPro" id="IPR016095">
    <property type="entry name" value="Ribosomal_uL1_3-a/b-sand"/>
</dbReference>
<dbReference type="InterPro" id="IPR005878">
    <property type="entry name" value="Ribosom_uL1_bac-type"/>
</dbReference>
<keyword evidence="2 9" id="KW-0678">Repressor</keyword>
<dbReference type="NCBIfam" id="TIGR01169">
    <property type="entry name" value="rplA_bact"/>
    <property type="match status" value="1"/>
</dbReference>
<dbReference type="GO" id="GO:0006412">
    <property type="term" value="P:translation"/>
    <property type="evidence" value="ECO:0007669"/>
    <property type="project" value="UniProtKB-UniRule"/>
</dbReference>
<accession>A0A2A9HHK1</accession>
<dbReference type="HAMAP" id="MF_01318_B">
    <property type="entry name" value="Ribosomal_uL1_B"/>
    <property type="match status" value="1"/>
</dbReference>
<dbReference type="GO" id="GO:0006417">
    <property type="term" value="P:regulation of translation"/>
    <property type="evidence" value="ECO:0007669"/>
    <property type="project" value="UniProtKB-KW"/>
</dbReference>
<name>A0A2A9HHK1_TEPT2</name>
<evidence type="ECO:0000256" key="9">
    <source>
        <dbReference type="HAMAP-Rule" id="MF_01318"/>
    </source>
</evidence>
<dbReference type="GO" id="GO:0015934">
    <property type="term" value="C:large ribosomal subunit"/>
    <property type="evidence" value="ECO:0007669"/>
    <property type="project" value="InterPro"/>
</dbReference>
<keyword evidence="7 9" id="KW-0687">Ribonucleoprotein</keyword>
<protein>
    <recommendedName>
        <fullName evidence="8 9">Large ribosomal subunit protein uL1</fullName>
    </recommendedName>
</protein>
<dbReference type="PIRSF" id="PIRSF002155">
    <property type="entry name" value="Ribosomal_L1"/>
    <property type="match status" value="1"/>
</dbReference>
<dbReference type="PANTHER" id="PTHR36427">
    <property type="entry name" value="54S RIBOSOMAL PROTEIN L1, MITOCHONDRIAL"/>
    <property type="match status" value="1"/>
</dbReference>
<dbReference type="InterPro" id="IPR023674">
    <property type="entry name" value="Ribosomal_uL1-like"/>
</dbReference>
<evidence type="ECO:0000256" key="6">
    <source>
        <dbReference type="ARBA" id="ARBA00022980"/>
    </source>
</evidence>
<dbReference type="PROSITE" id="PS01199">
    <property type="entry name" value="RIBOSOMAL_L1"/>
    <property type="match status" value="1"/>
</dbReference>
<keyword evidence="6 9" id="KW-0689">Ribosomal protein</keyword>
<evidence type="ECO:0000256" key="2">
    <source>
        <dbReference type="ARBA" id="ARBA00022491"/>
    </source>
</evidence>
<evidence type="ECO:0000256" key="7">
    <source>
        <dbReference type="ARBA" id="ARBA00023274"/>
    </source>
</evidence>
<dbReference type="Gene3D" id="3.30.190.20">
    <property type="match status" value="1"/>
</dbReference>
<evidence type="ECO:0000256" key="3">
    <source>
        <dbReference type="ARBA" id="ARBA00022730"/>
    </source>
</evidence>
<comment type="subunit">
    <text evidence="9">Part of the 50S ribosomal subunit.</text>
</comment>
<dbReference type="RefSeq" id="WP_098503684.1">
    <property type="nucleotide sequence ID" value="NZ_PDJQ01000001.1"/>
</dbReference>
<dbReference type="SUPFAM" id="SSF56808">
    <property type="entry name" value="Ribosomal protein L1"/>
    <property type="match status" value="1"/>
</dbReference>
<evidence type="ECO:0000256" key="5">
    <source>
        <dbReference type="ARBA" id="ARBA00022884"/>
    </source>
</evidence>
<comment type="caution">
    <text evidence="11">The sequence shown here is derived from an EMBL/GenBank/DDBJ whole genome shotgun (WGS) entry which is preliminary data.</text>
</comment>
<dbReference type="CDD" id="cd00403">
    <property type="entry name" value="Ribosomal_L1"/>
    <property type="match status" value="1"/>
</dbReference>
<evidence type="ECO:0000256" key="8">
    <source>
        <dbReference type="ARBA" id="ARBA00035241"/>
    </source>
</evidence>